<dbReference type="Gene3D" id="3.30.1230.10">
    <property type="entry name" value="YlxR-like"/>
    <property type="match status" value="1"/>
</dbReference>
<reference evidence="2 3" key="1">
    <citation type="submission" date="2016-11" db="EMBL/GenBank/DDBJ databases">
        <authorList>
            <person name="Jaros S."/>
            <person name="Januszkiewicz K."/>
            <person name="Wedrychowicz H."/>
        </authorList>
    </citation>
    <scope>NUCLEOTIDE SEQUENCE [LARGE SCALE GENOMIC DNA]</scope>
    <source>
        <strain evidence="2 3">DSM 19022</strain>
    </source>
</reference>
<dbReference type="OrthoDB" id="9813251at2"/>
<dbReference type="SUPFAM" id="SSF64376">
    <property type="entry name" value="YlxR-like"/>
    <property type="match status" value="1"/>
</dbReference>
<dbReference type="InterPro" id="IPR037465">
    <property type="entry name" value="YlxR"/>
</dbReference>
<organism evidence="2 3">
    <name type="scientific">Lutispora thermophila DSM 19022</name>
    <dbReference type="NCBI Taxonomy" id="1122184"/>
    <lineage>
        <taxon>Bacteria</taxon>
        <taxon>Bacillati</taxon>
        <taxon>Bacillota</taxon>
        <taxon>Clostridia</taxon>
        <taxon>Lutisporales</taxon>
        <taxon>Lutisporaceae</taxon>
        <taxon>Lutispora</taxon>
    </lineage>
</organism>
<dbReference type="NCBIfam" id="NF047356">
    <property type="entry name" value="RNA_bind_RnpM"/>
    <property type="match status" value="1"/>
</dbReference>
<proteinExistence type="predicted"/>
<gene>
    <name evidence="2" type="ORF">SAMN02745176_03084</name>
</gene>
<dbReference type="EMBL" id="FQZS01000027">
    <property type="protein sequence ID" value="SHJ29454.1"/>
    <property type="molecule type" value="Genomic_DNA"/>
</dbReference>
<sequence length="91" mass="10209">MLKKKVPMRKCLGCNEMKPKKEMIRVVRSPEGNVSMDLKGKASGRGCYICPTVECFESAIKAKRIQHALETQIDEALVETLREQILSNGKS</sequence>
<dbReference type="PANTHER" id="PTHR34215:SF1">
    <property type="entry name" value="YLXR DOMAIN-CONTAINING PROTEIN"/>
    <property type="match status" value="1"/>
</dbReference>
<dbReference type="PANTHER" id="PTHR34215">
    <property type="entry name" value="BLL0784 PROTEIN"/>
    <property type="match status" value="1"/>
</dbReference>
<dbReference type="AlphaFoldDB" id="A0A1M6I4Z4"/>
<accession>A0A1M6I4Z4</accession>
<keyword evidence="3" id="KW-1185">Reference proteome</keyword>
<dbReference type="Pfam" id="PF04296">
    <property type="entry name" value="YlxR"/>
    <property type="match status" value="1"/>
</dbReference>
<dbReference type="STRING" id="1122184.SAMN02745176_03084"/>
<evidence type="ECO:0000313" key="3">
    <source>
        <dbReference type="Proteomes" id="UP000184442"/>
    </source>
</evidence>
<name>A0A1M6I4Z4_9FIRM</name>
<dbReference type="Proteomes" id="UP000184442">
    <property type="component" value="Unassembled WGS sequence"/>
</dbReference>
<dbReference type="InterPro" id="IPR007393">
    <property type="entry name" value="YlxR_dom"/>
</dbReference>
<dbReference type="CDD" id="cd00279">
    <property type="entry name" value="YlxR"/>
    <property type="match status" value="1"/>
</dbReference>
<feature type="domain" description="YlxR" evidence="1">
    <location>
        <begin position="9"/>
        <end position="82"/>
    </location>
</feature>
<dbReference type="RefSeq" id="WP_073027256.1">
    <property type="nucleotide sequence ID" value="NZ_FQZS01000027.1"/>
</dbReference>
<dbReference type="InterPro" id="IPR035931">
    <property type="entry name" value="YlxR-like_sf"/>
</dbReference>
<protein>
    <recommendedName>
        <fullName evidence="1">YlxR domain-containing protein</fullName>
    </recommendedName>
</protein>
<evidence type="ECO:0000259" key="1">
    <source>
        <dbReference type="Pfam" id="PF04296"/>
    </source>
</evidence>
<evidence type="ECO:0000313" key="2">
    <source>
        <dbReference type="EMBL" id="SHJ29454.1"/>
    </source>
</evidence>